<dbReference type="PROSITE" id="PS01124">
    <property type="entry name" value="HTH_ARAC_FAMILY_2"/>
    <property type="match status" value="1"/>
</dbReference>
<keyword evidence="4" id="KW-0812">Transmembrane</keyword>
<keyword evidence="4" id="KW-1133">Transmembrane helix</keyword>
<feature type="transmembrane region" description="Helical" evidence="4">
    <location>
        <begin position="12"/>
        <end position="37"/>
    </location>
</feature>
<keyword evidence="2" id="KW-0238">DNA-binding</keyword>
<gene>
    <name evidence="6" type="primary">rhaS_10</name>
    <name evidence="6" type="ORF">PAESOLCIP111_01870</name>
</gene>
<comment type="caution">
    <text evidence="6">The sequence shown here is derived from an EMBL/GenBank/DDBJ whole genome shotgun (WGS) entry which is preliminary data.</text>
</comment>
<evidence type="ECO:0000256" key="2">
    <source>
        <dbReference type="ARBA" id="ARBA00023125"/>
    </source>
</evidence>
<dbReference type="AlphaFoldDB" id="A0A916NHS2"/>
<dbReference type="SMART" id="SM00342">
    <property type="entry name" value="HTH_ARAC"/>
    <property type="match status" value="1"/>
</dbReference>
<accession>A0A916NHS2</accession>
<dbReference type="PANTHER" id="PTHR43280">
    <property type="entry name" value="ARAC-FAMILY TRANSCRIPTIONAL REGULATOR"/>
    <property type="match status" value="1"/>
</dbReference>
<keyword evidence="1" id="KW-0805">Transcription regulation</keyword>
<reference evidence="6" key="1">
    <citation type="submission" date="2021-06" db="EMBL/GenBank/DDBJ databases">
        <authorList>
            <person name="Criscuolo A."/>
        </authorList>
    </citation>
    <scope>NUCLEOTIDE SEQUENCE</scope>
    <source>
        <strain evidence="6">CIP111600</strain>
    </source>
</reference>
<name>A0A916NHS2_9BACL</name>
<organism evidence="6 7">
    <name type="scientific">Paenibacillus solanacearum</name>
    <dbReference type="NCBI Taxonomy" id="2048548"/>
    <lineage>
        <taxon>Bacteria</taxon>
        <taxon>Bacillati</taxon>
        <taxon>Bacillota</taxon>
        <taxon>Bacilli</taxon>
        <taxon>Bacillales</taxon>
        <taxon>Paenibacillaceae</taxon>
        <taxon>Paenibacillus</taxon>
    </lineage>
</organism>
<protein>
    <submittedName>
        <fullName evidence="6">HTH-type transcriptional activator RhaS</fullName>
    </submittedName>
</protein>
<dbReference type="InterPro" id="IPR018060">
    <property type="entry name" value="HTH_AraC"/>
</dbReference>
<dbReference type="GO" id="GO:0003700">
    <property type="term" value="F:DNA-binding transcription factor activity"/>
    <property type="evidence" value="ECO:0007669"/>
    <property type="project" value="InterPro"/>
</dbReference>
<dbReference type="PANTHER" id="PTHR43280:SF28">
    <property type="entry name" value="HTH-TYPE TRANSCRIPTIONAL ACTIVATOR RHAS"/>
    <property type="match status" value="1"/>
</dbReference>
<keyword evidence="7" id="KW-1185">Reference proteome</keyword>
<evidence type="ECO:0000313" key="6">
    <source>
        <dbReference type="EMBL" id="CAG7616140.1"/>
    </source>
</evidence>
<evidence type="ECO:0000259" key="5">
    <source>
        <dbReference type="PROSITE" id="PS01124"/>
    </source>
</evidence>
<dbReference type="PROSITE" id="PS00041">
    <property type="entry name" value="HTH_ARAC_FAMILY_1"/>
    <property type="match status" value="1"/>
</dbReference>
<keyword evidence="4" id="KW-0472">Membrane</keyword>
<evidence type="ECO:0000256" key="1">
    <source>
        <dbReference type="ARBA" id="ARBA00023015"/>
    </source>
</evidence>
<dbReference type="EMBL" id="CAJVAS010000006">
    <property type="protein sequence ID" value="CAG7616140.1"/>
    <property type="molecule type" value="Genomic_DNA"/>
</dbReference>
<feature type="transmembrane region" description="Helical" evidence="4">
    <location>
        <begin position="292"/>
        <end position="312"/>
    </location>
</feature>
<dbReference type="InterPro" id="IPR018062">
    <property type="entry name" value="HTH_AraC-typ_CS"/>
</dbReference>
<dbReference type="Pfam" id="PF12833">
    <property type="entry name" value="HTH_18"/>
    <property type="match status" value="1"/>
</dbReference>
<feature type="domain" description="HTH araC/xylS-type" evidence="5">
    <location>
        <begin position="647"/>
        <end position="745"/>
    </location>
</feature>
<dbReference type="GO" id="GO:0043565">
    <property type="term" value="F:sequence-specific DNA binding"/>
    <property type="evidence" value="ECO:0007669"/>
    <property type="project" value="InterPro"/>
</dbReference>
<dbReference type="Proteomes" id="UP000693672">
    <property type="component" value="Unassembled WGS sequence"/>
</dbReference>
<evidence type="ECO:0000256" key="3">
    <source>
        <dbReference type="ARBA" id="ARBA00023163"/>
    </source>
</evidence>
<dbReference type="RefSeq" id="WP_218091663.1">
    <property type="nucleotide sequence ID" value="NZ_CAJVAS010000006.1"/>
</dbReference>
<evidence type="ECO:0000313" key="7">
    <source>
        <dbReference type="Proteomes" id="UP000693672"/>
    </source>
</evidence>
<keyword evidence="3" id="KW-0804">Transcription</keyword>
<proteinExistence type="predicted"/>
<sequence length="753" mass="86212">MLKLPINTNSLFFKSLVSFLTIILLLASFNFLSFAFFKTNIQQEIIRNNRLTLKNTADRYEKHLAIIRSMLFKLYQNEDVVAFGRQLAANDPAQVNYLKPADMIKSIRSEVNNPFLYLDNVIIVYRSVPFTVDKNGTGDASRLFSQFYVSEPYPASYWQQQFESPNTTELHLGALFSIMSSDQQSRHLIPMTVKLPAYNHLIIGMLDAGRLFESFHGADNPQLLIVQAGGSTVFNSSAEGAAAVSMPPMQGNDYVVSDNRYYFYHHSDETNLTYVTVVPYSSIAAQIRKLEWTLFLLFVVSIMIAGAASVIFSRKLNHPVAQIIASLRRRSTEVVRSSIHEFALIGDISSELIRERNEYHSDLQSKQSLLTDYGYINRLKMIRSGPADWTDTMVQHRPFRIVLFQLHFRSADPLTASTKPDRLTYTVRECIDLVLSGTFDKPRTLQMESNQLLSVVFGEPSQDRLEQALSQLKTIFDQDKAYYLISASVGSHYPIGSDFNRAYVEAVERAKETRLLDETQWIWDDAPAASHYVFTAEQEQELHVNMQEGNGATCAQAVERMLDYMYRKEATRLQFRAFAQNVSVKMLKIAERAKVEPKQWGLLNDMLEQQLEVCWTLEEYKRFFERFLTRAAQSIRAKRDEKDPVVDFFAVFLEAHYSEELSLDAVADRMNMSSSYLSAYIKEKTGTNFSDHLNNVRIRKAKELLQQTDYSVQEIGERIGYRNVTSFIRMFKKITGLTPGDYRKRGALEASGG</sequence>
<evidence type="ECO:0000256" key="4">
    <source>
        <dbReference type="SAM" id="Phobius"/>
    </source>
</evidence>